<gene>
    <name evidence="13" type="ORF">GCM10009836_08600</name>
</gene>
<name>A0ABN2MMW5_9PSEU</name>
<dbReference type="EMBL" id="BAAAQK010000003">
    <property type="protein sequence ID" value="GAA1832760.1"/>
    <property type="molecule type" value="Genomic_DNA"/>
</dbReference>
<evidence type="ECO:0000256" key="4">
    <source>
        <dbReference type="ARBA" id="ARBA00022723"/>
    </source>
</evidence>
<proteinExistence type="predicted"/>
<accession>A0ABN2MMW5</accession>
<keyword evidence="5" id="KW-0408">Iron</keyword>
<evidence type="ECO:0000256" key="2">
    <source>
        <dbReference type="ARBA" id="ARBA00015816"/>
    </source>
</evidence>
<dbReference type="Gene3D" id="2.102.10.10">
    <property type="entry name" value="Rieske [2Fe-2S] iron-sulphur domain"/>
    <property type="match status" value="1"/>
</dbReference>
<comment type="cofactor">
    <cofactor evidence="9">
        <name>[2Fe-2S] cluster</name>
        <dbReference type="ChEBI" id="CHEBI:190135"/>
    </cofactor>
</comment>
<dbReference type="PRINTS" id="PR00162">
    <property type="entry name" value="RIESKE"/>
</dbReference>
<evidence type="ECO:0000256" key="11">
    <source>
        <dbReference type="SAM" id="SignalP"/>
    </source>
</evidence>
<keyword evidence="14" id="KW-1185">Reference proteome</keyword>
<sequence>MTTTPLTRRSMMVGACAAGCAALAGCATYGGPQFPATSAPPQAGAPAQAAPTQGSAAPQAPAQGSPGQGGGAALARTADIPVGTGKIFGAEQVVVTQPSAGVWKAFDTTCTHQGCTVSSVSSGSIECPCHGSMFSITDGAPTAGPAKKPLAARKVTVANGSITLA</sequence>
<evidence type="ECO:0000256" key="3">
    <source>
        <dbReference type="ARBA" id="ARBA00022714"/>
    </source>
</evidence>
<evidence type="ECO:0000256" key="6">
    <source>
        <dbReference type="ARBA" id="ARBA00023014"/>
    </source>
</evidence>
<keyword evidence="6" id="KW-0411">Iron-sulfur</keyword>
<feature type="signal peptide" evidence="11">
    <location>
        <begin position="1"/>
        <end position="24"/>
    </location>
</feature>
<dbReference type="InterPro" id="IPR014349">
    <property type="entry name" value="Rieske_Fe-S_prot"/>
</dbReference>
<feature type="domain" description="Rieske" evidence="12">
    <location>
        <begin position="72"/>
        <end position="164"/>
    </location>
</feature>
<dbReference type="PANTHER" id="PTHR10134">
    <property type="entry name" value="CYTOCHROME B-C1 COMPLEX SUBUNIT RIESKE, MITOCHONDRIAL"/>
    <property type="match status" value="1"/>
</dbReference>
<dbReference type="PROSITE" id="PS51296">
    <property type="entry name" value="RIESKE"/>
    <property type="match status" value="1"/>
</dbReference>
<dbReference type="Proteomes" id="UP001500449">
    <property type="component" value="Unassembled WGS sequence"/>
</dbReference>
<comment type="caution">
    <text evidence="13">The sequence shown here is derived from an EMBL/GenBank/DDBJ whole genome shotgun (WGS) entry which is preliminary data.</text>
</comment>
<evidence type="ECO:0000256" key="5">
    <source>
        <dbReference type="ARBA" id="ARBA00023004"/>
    </source>
</evidence>
<evidence type="ECO:0000256" key="1">
    <source>
        <dbReference type="ARBA" id="ARBA00002494"/>
    </source>
</evidence>
<dbReference type="PROSITE" id="PS51318">
    <property type="entry name" value="TAT"/>
    <property type="match status" value="1"/>
</dbReference>
<feature type="compositionally biased region" description="Low complexity" evidence="10">
    <location>
        <begin position="37"/>
        <end position="65"/>
    </location>
</feature>
<dbReference type="InterPro" id="IPR036922">
    <property type="entry name" value="Rieske_2Fe-2S_sf"/>
</dbReference>
<dbReference type="RefSeq" id="WP_344412545.1">
    <property type="nucleotide sequence ID" value="NZ_BAAAQK010000003.1"/>
</dbReference>
<dbReference type="CDD" id="cd03467">
    <property type="entry name" value="Rieske"/>
    <property type="match status" value="1"/>
</dbReference>
<organism evidence="13 14">
    <name type="scientific">Pseudonocardia ailaonensis</name>
    <dbReference type="NCBI Taxonomy" id="367279"/>
    <lineage>
        <taxon>Bacteria</taxon>
        <taxon>Bacillati</taxon>
        <taxon>Actinomycetota</taxon>
        <taxon>Actinomycetes</taxon>
        <taxon>Pseudonocardiales</taxon>
        <taxon>Pseudonocardiaceae</taxon>
        <taxon>Pseudonocardia</taxon>
    </lineage>
</organism>
<evidence type="ECO:0000256" key="10">
    <source>
        <dbReference type="SAM" id="MobiDB-lite"/>
    </source>
</evidence>
<feature type="chain" id="PRO_5045514274" description="Cytochrome bc1 complex Rieske iron-sulfur subunit" evidence="11">
    <location>
        <begin position="25"/>
        <end position="165"/>
    </location>
</feature>
<keyword evidence="11" id="KW-0732">Signal</keyword>
<keyword evidence="4" id="KW-0479">Metal-binding</keyword>
<dbReference type="InterPro" id="IPR005805">
    <property type="entry name" value="Rieske_Fe-S_prot_C"/>
</dbReference>
<comment type="function">
    <text evidence="1">Iron-sulfur subunit of the cytochrome bc1 complex, an essential component of the respiratory electron transport chain required for ATP synthesis. The bc1 complex catalyzes the oxidation of menaquinol and the reduction of cytochrome c in the respiratory chain. The bc1 complex operates through a Q-cycle mechanism that couples electron transfer to generation of the proton gradient that drives ATP synthesis.</text>
</comment>
<keyword evidence="7" id="KW-1015">Disulfide bond</keyword>
<dbReference type="SUPFAM" id="SSF50022">
    <property type="entry name" value="ISP domain"/>
    <property type="match status" value="1"/>
</dbReference>
<evidence type="ECO:0000313" key="13">
    <source>
        <dbReference type="EMBL" id="GAA1832760.1"/>
    </source>
</evidence>
<evidence type="ECO:0000313" key="14">
    <source>
        <dbReference type="Proteomes" id="UP001500449"/>
    </source>
</evidence>
<dbReference type="Pfam" id="PF00355">
    <property type="entry name" value="Rieske"/>
    <property type="match status" value="1"/>
</dbReference>
<evidence type="ECO:0000256" key="9">
    <source>
        <dbReference type="ARBA" id="ARBA00034078"/>
    </source>
</evidence>
<reference evidence="13 14" key="1">
    <citation type="journal article" date="2019" name="Int. J. Syst. Evol. Microbiol.">
        <title>The Global Catalogue of Microorganisms (GCM) 10K type strain sequencing project: providing services to taxonomists for standard genome sequencing and annotation.</title>
        <authorList>
            <consortium name="The Broad Institute Genomics Platform"/>
            <consortium name="The Broad Institute Genome Sequencing Center for Infectious Disease"/>
            <person name="Wu L."/>
            <person name="Ma J."/>
        </authorList>
    </citation>
    <scope>NUCLEOTIDE SEQUENCE [LARGE SCALE GENOMIC DNA]</scope>
    <source>
        <strain evidence="13 14">JCM 16009</strain>
    </source>
</reference>
<evidence type="ECO:0000259" key="12">
    <source>
        <dbReference type="PROSITE" id="PS51296"/>
    </source>
</evidence>
<evidence type="ECO:0000256" key="8">
    <source>
        <dbReference type="ARBA" id="ARBA00029586"/>
    </source>
</evidence>
<keyword evidence="3" id="KW-0001">2Fe-2S</keyword>
<dbReference type="InterPro" id="IPR006311">
    <property type="entry name" value="TAT_signal"/>
</dbReference>
<protein>
    <recommendedName>
        <fullName evidence="2">Cytochrome bc1 complex Rieske iron-sulfur subunit</fullName>
    </recommendedName>
    <alternativeName>
        <fullName evidence="8">Cytochrome bc1 reductase complex subunit QcrA</fullName>
    </alternativeName>
</protein>
<evidence type="ECO:0000256" key="7">
    <source>
        <dbReference type="ARBA" id="ARBA00023157"/>
    </source>
</evidence>
<feature type="region of interest" description="Disordered" evidence="10">
    <location>
        <begin position="37"/>
        <end position="74"/>
    </location>
</feature>
<dbReference type="InterPro" id="IPR017941">
    <property type="entry name" value="Rieske_2Fe-2S"/>
</dbReference>